<dbReference type="EMBL" id="BMEO01000013">
    <property type="protein sequence ID" value="GGG01314.1"/>
    <property type="molecule type" value="Genomic_DNA"/>
</dbReference>
<protein>
    <recommendedName>
        <fullName evidence="1">DUF306 domain-containing protein</fullName>
    </recommendedName>
</protein>
<name>A0A917CX01_9GAMM</name>
<dbReference type="PANTHER" id="PTHR35535">
    <property type="entry name" value="HEAT SHOCK PROTEIN HSLJ"/>
    <property type="match status" value="1"/>
</dbReference>
<dbReference type="InterPro" id="IPR005184">
    <property type="entry name" value="DUF306_Meta_HslJ"/>
</dbReference>
<dbReference type="AlphaFoldDB" id="A0A917CX01"/>
<comment type="caution">
    <text evidence="2">The sequence shown here is derived from an EMBL/GenBank/DDBJ whole genome shotgun (WGS) entry which is preliminary data.</text>
</comment>
<dbReference type="Gene3D" id="2.40.128.270">
    <property type="match status" value="1"/>
</dbReference>
<dbReference type="Proteomes" id="UP000605253">
    <property type="component" value="Unassembled WGS sequence"/>
</dbReference>
<reference evidence="2" key="1">
    <citation type="journal article" date="2014" name="Int. J. Syst. Evol. Microbiol.">
        <title>Complete genome sequence of Corynebacterium casei LMG S-19264T (=DSM 44701T), isolated from a smear-ripened cheese.</title>
        <authorList>
            <consortium name="US DOE Joint Genome Institute (JGI-PGF)"/>
            <person name="Walter F."/>
            <person name="Albersmeier A."/>
            <person name="Kalinowski J."/>
            <person name="Ruckert C."/>
        </authorList>
    </citation>
    <scope>NUCLEOTIDE SEQUENCE</scope>
    <source>
        <strain evidence="2">CGMCC 1.12181</strain>
    </source>
</reference>
<feature type="domain" description="DUF306" evidence="1">
    <location>
        <begin position="23"/>
        <end position="133"/>
    </location>
</feature>
<proteinExistence type="predicted"/>
<accession>A0A917CX01</accession>
<evidence type="ECO:0000313" key="3">
    <source>
        <dbReference type="Proteomes" id="UP000605253"/>
    </source>
</evidence>
<dbReference type="InterPro" id="IPR038670">
    <property type="entry name" value="HslJ-like_sf"/>
</dbReference>
<dbReference type="InterPro" id="IPR053147">
    <property type="entry name" value="Hsp_HslJ-like"/>
</dbReference>
<dbReference type="PANTHER" id="PTHR35535:SF1">
    <property type="entry name" value="HEAT SHOCK PROTEIN HSLJ"/>
    <property type="match status" value="1"/>
</dbReference>
<keyword evidence="3" id="KW-1185">Reference proteome</keyword>
<reference evidence="2" key="2">
    <citation type="submission" date="2020-09" db="EMBL/GenBank/DDBJ databases">
        <authorList>
            <person name="Sun Q."/>
            <person name="Zhou Y."/>
        </authorList>
    </citation>
    <scope>NUCLEOTIDE SEQUENCE</scope>
    <source>
        <strain evidence="2">CGMCC 1.12181</strain>
    </source>
</reference>
<dbReference type="Pfam" id="PF03724">
    <property type="entry name" value="META"/>
    <property type="match status" value="1"/>
</dbReference>
<dbReference type="RefSeq" id="WP_188365917.1">
    <property type="nucleotide sequence ID" value="NZ_BAABJF010000031.1"/>
</dbReference>
<evidence type="ECO:0000259" key="1">
    <source>
        <dbReference type="Pfam" id="PF03724"/>
    </source>
</evidence>
<gene>
    <name evidence="2" type="ORF">GCM10011365_23170</name>
</gene>
<sequence>MSVNKQTQKDSVADNKSPSNVADIVAQTWQLKTLEGQAVGMVNNQQRPVFFELHQDNNRVTGFSGCNTFNGTYHIEEGMRIRFTQMLSTLKACSDVDFDEQAFLEIFELTDNYSLQNGQLSLNVGRRAPLAVFEAQ</sequence>
<organism evidence="2 3">
    <name type="scientific">Marinicella pacifica</name>
    <dbReference type="NCBI Taxonomy" id="1171543"/>
    <lineage>
        <taxon>Bacteria</taxon>
        <taxon>Pseudomonadati</taxon>
        <taxon>Pseudomonadota</taxon>
        <taxon>Gammaproteobacteria</taxon>
        <taxon>Lysobacterales</taxon>
        <taxon>Marinicellaceae</taxon>
        <taxon>Marinicella</taxon>
    </lineage>
</organism>
<evidence type="ECO:0000313" key="2">
    <source>
        <dbReference type="EMBL" id="GGG01314.1"/>
    </source>
</evidence>